<sequence>MEKTCYIAGAGDNTGTDFKINEGDCVIAADGGVKILEKLNITPDYILGDFDSLGYVPKGDNVIRYKVMKDDTDMMLAVELAMEKGYNNIVIYGGTKGKRIDHTFANIQVMLYASKRDVNIKMIDDVNTYYMITNRKITIPKQEKGNLSVFAIDGDAKEVTIKGALYHAEKVTIEPDSTLSVSNSFIGNEVEIEVKDGSLLIITDEMSH</sequence>
<dbReference type="SUPFAM" id="SSF63862">
    <property type="entry name" value="Thiamin pyrophosphokinase, substrate-binding domain"/>
    <property type="match status" value="1"/>
</dbReference>
<dbReference type="InterPro" id="IPR053149">
    <property type="entry name" value="TPK"/>
</dbReference>
<keyword evidence="4" id="KW-0067">ATP-binding</keyword>
<reference evidence="7 8" key="1">
    <citation type="submission" date="2020-08" db="EMBL/GenBank/DDBJ databases">
        <title>Genome public.</title>
        <authorList>
            <person name="Liu C."/>
            <person name="Sun Q."/>
        </authorList>
    </citation>
    <scope>NUCLEOTIDE SEQUENCE [LARGE SCALE GENOMIC DNA]</scope>
    <source>
        <strain evidence="7 8">BX4</strain>
    </source>
</reference>
<dbReference type="NCBIfam" id="TIGR01378">
    <property type="entry name" value="thi_PPkinase"/>
    <property type="match status" value="1"/>
</dbReference>
<proteinExistence type="predicted"/>
<name>A0ABR7F3U4_9FIRM</name>
<dbReference type="InterPro" id="IPR007371">
    <property type="entry name" value="TPK_catalytic"/>
</dbReference>
<evidence type="ECO:0000256" key="4">
    <source>
        <dbReference type="ARBA" id="ARBA00022840"/>
    </source>
</evidence>
<dbReference type="Pfam" id="PF04265">
    <property type="entry name" value="TPK_B1_binding"/>
    <property type="match status" value="1"/>
</dbReference>
<dbReference type="EMBL" id="JACOOZ010000006">
    <property type="protein sequence ID" value="MBC5668267.1"/>
    <property type="molecule type" value="Genomic_DNA"/>
</dbReference>
<dbReference type="Pfam" id="PF04263">
    <property type="entry name" value="TPK_catalytic"/>
    <property type="match status" value="1"/>
</dbReference>
<feature type="domain" description="Thiamin pyrophosphokinase thiamin-binding" evidence="6">
    <location>
        <begin position="138"/>
        <end position="200"/>
    </location>
</feature>
<keyword evidence="3" id="KW-0418">Kinase</keyword>
<dbReference type="Gene3D" id="3.40.50.10240">
    <property type="entry name" value="Thiamin pyrophosphokinase, catalytic domain"/>
    <property type="match status" value="1"/>
</dbReference>
<accession>A0ABR7F3U4</accession>
<dbReference type="EC" id="2.7.6.2" evidence="5"/>
<dbReference type="InterPro" id="IPR007373">
    <property type="entry name" value="Thiamin_PyroPKinase_B1-bd"/>
</dbReference>
<evidence type="ECO:0000256" key="5">
    <source>
        <dbReference type="NCBIfam" id="TIGR01378"/>
    </source>
</evidence>
<dbReference type="RefSeq" id="WP_158576904.1">
    <property type="nucleotide sequence ID" value="NZ_JACOOZ010000006.1"/>
</dbReference>
<keyword evidence="8" id="KW-1185">Reference proteome</keyword>
<dbReference type="Proteomes" id="UP000597877">
    <property type="component" value="Unassembled WGS sequence"/>
</dbReference>
<dbReference type="PANTHER" id="PTHR41299">
    <property type="entry name" value="THIAMINE PYROPHOSPHOKINASE"/>
    <property type="match status" value="1"/>
</dbReference>
<keyword evidence="2" id="KW-0547">Nucleotide-binding</keyword>
<gene>
    <name evidence="7" type="ORF">H8S00_09755</name>
</gene>
<dbReference type="InterPro" id="IPR036371">
    <property type="entry name" value="TPK_B1-bd_sf"/>
</dbReference>
<dbReference type="SMART" id="SM00983">
    <property type="entry name" value="TPK_B1_binding"/>
    <property type="match status" value="1"/>
</dbReference>
<dbReference type="InterPro" id="IPR006282">
    <property type="entry name" value="Thi_PPkinase"/>
</dbReference>
<dbReference type="PANTHER" id="PTHR41299:SF1">
    <property type="entry name" value="THIAMINE PYROPHOSPHOKINASE"/>
    <property type="match status" value="1"/>
</dbReference>
<dbReference type="InterPro" id="IPR036759">
    <property type="entry name" value="TPK_catalytic_sf"/>
</dbReference>
<evidence type="ECO:0000313" key="7">
    <source>
        <dbReference type="EMBL" id="MBC5668267.1"/>
    </source>
</evidence>
<organism evidence="7 8">
    <name type="scientific">Eubacterium segne</name>
    <dbReference type="NCBI Taxonomy" id="2763045"/>
    <lineage>
        <taxon>Bacteria</taxon>
        <taxon>Bacillati</taxon>
        <taxon>Bacillota</taxon>
        <taxon>Clostridia</taxon>
        <taxon>Eubacteriales</taxon>
        <taxon>Eubacteriaceae</taxon>
        <taxon>Eubacterium</taxon>
    </lineage>
</organism>
<keyword evidence="1 7" id="KW-0808">Transferase</keyword>
<evidence type="ECO:0000256" key="3">
    <source>
        <dbReference type="ARBA" id="ARBA00022777"/>
    </source>
</evidence>
<evidence type="ECO:0000256" key="2">
    <source>
        <dbReference type="ARBA" id="ARBA00022741"/>
    </source>
</evidence>
<evidence type="ECO:0000259" key="6">
    <source>
        <dbReference type="SMART" id="SM00983"/>
    </source>
</evidence>
<protein>
    <recommendedName>
        <fullName evidence="5">Thiamine diphosphokinase</fullName>
        <ecNumber evidence="5">2.7.6.2</ecNumber>
    </recommendedName>
</protein>
<evidence type="ECO:0000256" key="1">
    <source>
        <dbReference type="ARBA" id="ARBA00022679"/>
    </source>
</evidence>
<dbReference type="GO" id="GO:0004788">
    <property type="term" value="F:thiamine diphosphokinase activity"/>
    <property type="evidence" value="ECO:0007669"/>
    <property type="project" value="UniProtKB-EC"/>
</dbReference>
<comment type="caution">
    <text evidence="7">The sequence shown here is derived from an EMBL/GenBank/DDBJ whole genome shotgun (WGS) entry which is preliminary data.</text>
</comment>
<dbReference type="SUPFAM" id="SSF63999">
    <property type="entry name" value="Thiamin pyrophosphokinase, catalytic domain"/>
    <property type="match status" value="1"/>
</dbReference>
<evidence type="ECO:0000313" key="8">
    <source>
        <dbReference type="Proteomes" id="UP000597877"/>
    </source>
</evidence>
<dbReference type="CDD" id="cd07995">
    <property type="entry name" value="TPK"/>
    <property type="match status" value="1"/>
</dbReference>